<dbReference type="InterPro" id="IPR029052">
    <property type="entry name" value="Metallo-depent_PP-like"/>
</dbReference>
<accession>A0A6P8I8P3</accession>
<dbReference type="OrthoDB" id="9984693at2759"/>
<reference evidence="13" key="1">
    <citation type="submission" date="2025-08" db="UniProtKB">
        <authorList>
            <consortium name="RefSeq"/>
        </authorList>
    </citation>
    <scope>IDENTIFICATION</scope>
    <source>
        <tissue evidence="13">Tentacle</tissue>
    </source>
</reference>
<dbReference type="GO" id="GO:0005793">
    <property type="term" value="C:endoplasmic reticulum-Golgi intermediate compartment"/>
    <property type="evidence" value="ECO:0007669"/>
    <property type="project" value="InterPro"/>
</dbReference>
<keyword evidence="6" id="KW-0378">Hydrolase</keyword>
<evidence type="ECO:0000256" key="5">
    <source>
        <dbReference type="ARBA" id="ARBA00022723"/>
    </source>
</evidence>
<evidence type="ECO:0000313" key="13">
    <source>
        <dbReference type="RefSeq" id="XP_031563616.1"/>
    </source>
</evidence>
<dbReference type="Proteomes" id="UP000515163">
    <property type="component" value="Unplaced"/>
</dbReference>
<dbReference type="InterPro" id="IPR004843">
    <property type="entry name" value="Calcineurin-like_PHP"/>
</dbReference>
<comment type="cofactor">
    <cofactor evidence="1">
        <name>Mn(2+)</name>
        <dbReference type="ChEBI" id="CHEBI:29035"/>
    </cofactor>
</comment>
<dbReference type="FunCoup" id="A0A6P8I8P3">
    <property type="interactions" value="1656"/>
</dbReference>
<dbReference type="SUPFAM" id="SSF56300">
    <property type="entry name" value="Metallo-dependent phosphatases"/>
    <property type="match status" value="1"/>
</dbReference>
<evidence type="ECO:0000313" key="12">
    <source>
        <dbReference type="Proteomes" id="UP000515163"/>
    </source>
</evidence>
<feature type="transmembrane region" description="Helical" evidence="10">
    <location>
        <begin position="350"/>
        <end position="372"/>
    </location>
</feature>
<evidence type="ECO:0000256" key="6">
    <source>
        <dbReference type="ARBA" id="ARBA00022801"/>
    </source>
</evidence>
<dbReference type="PANTHER" id="PTHR13315">
    <property type="entry name" value="METALLO PHOSPHOESTERASE RELATED"/>
    <property type="match status" value="1"/>
</dbReference>
<keyword evidence="8 10" id="KW-0472">Membrane</keyword>
<dbReference type="GeneID" id="116299120"/>
<dbReference type="RefSeq" id="XP_031563616.1">
    <property type="nucleotide sequence ID" value="XM_031707756.1"/>
</dbReference>
<evidence type="ECO:0000256" key="4">
    <source>
        <dbReference type="ARBA" id="ARBA00022692"/>
    </source>
</evidence>
<evidence type="ECO:0000256" key="7">
    <source>
        <dbReference type="ARBA" id="ARBA00022989"/>
    </source>
</evidence>
<dbReference type="Pfam" id="PF00149">
    <property type="entry name" value="Metallophos"/>
    <property type="match status" value="1"/>
</dbReference>
<dbReference type="GO" id="GO:0046872">
    <property type="term" value="F:metal ion binding"/>
    <property type="evidence" value="ECO:0007669"/>
    <property type="project" value="UniProtKB-KW"/>
</dbReference>
<proteinExistence type="inferred from homology"/>
<evidence type="ECO:0000256" key="9">
    <source>
        <dbReference type="ARBA" id="ARBA00023211"/>
    </source>
</evidence>
<keyword evidence="7 10" id="KW-1133">Transmembrane helix</keyword>
<organism evidence="12 13">
    <name type="scientific">Actinia tenebrosa</name>
    <name type="common">Australian red waratah sea anemone</name>
    <dbReference type="NCBI Taxonomy" id="6105"/>
    <lineage>
        <taxon>Eukaryota</taxon>
        <taxon>Metazoa</taxon>
        <taxon>Cnidaria</taxon>
        <taxon>Anthozoa</taxon>
        <taxon>Hexacorallia</taxon>
        <taxon>Actiniaria</taxon>
        <taxon>Actiniidae</taxon>
        <taxon>Actinia</taxon>
    </lineage>
</organism>
<protein>
    <submittedName>
        <fullName evidence="13">Metallophosphoesterase 1-like</fullName>
    </submittedName>
</protein>
<evidence type="ECO:0000256" key="2">
    <source>
        <dbReference type="ARBA" id="ARBA00004141"/>
    </source>
</evidence>
<dbReference type="GO" id="GO:0006888">
    <property type="term" value="P:endoplasmic reticulum to Golgi vesicle-mediated transport"/>
    <property type="evidence" value="ECO:0007669"/>
    <property type="project" value="InterPro"/>
</dbReference>
<keyword evidence="9" id="KW-0464">Manganese</keyword>
<dbReference type="KEGG" id="aten:116299120"/>
<dbReference type="GO" id="GO:0016020">
    <property type="term" value="C:membrane"/>
    <property type="evidence" value="ECO:0007669"/>
    <property type="project" value="UniProtKB-SubCell"/>
</dbReference>
<evidence type="ECO:0000256" key="10">
    <source>
        <dbReference type="SAM" id="Phobius"/>
    </source>
</evidence>
<sequence>MIPRKLKFLALFTALVFVFCEWIVYYVVIYQCSWPELSPEGKKWGVDPLRAMFLTDTHLLGSEDGHWFDKLRREWQMERAFQTAITIFEPDVVFVLGDLFDEGMKCSDEEFEYHVSRFHKMFRHPQDMQFHVVVGNHDIGFHDVASVKKAHFERFSKAFNVPPAELLQIKGNVFVVVNSIGLEGDNCYMCSNVVSQMKQIARKINCYEERGNTRRNIIKELEKTQECEVPYDAPSPILIQHYPLYREDEKKCTGVDAPPPDQQSKVNRPKWEVVSQEATALLLESFRPRLVLSGHTHHGCYLIHDDGTPELTIPSFSWRNRNNPSFVMAVITPKNFELSKCFIPQESTVIIIYIFAAFVLSFASFSCWLNLLKSLPKKVSRKITRSLNTNYHRVQVDNCW</sequence>
<dbReference type="InParanoid" id="A0A6P8I8P3"/>
<name>A0A6P8I8P3_ACTTE</name>
<comment type="similarity">
    <text evidence="3">Belongs to the metallophosphoesterase superfamily. MPPE1 family.</text>
</comment>
<feature type="domain" description="Calcineurin-like phosphoesterase" evidence="11">
    <location>
        <begin position="50"/>
        <end position="298"/>
    </location>
</feature>
<keyword evidence="4 10" id="KW-0812">Transmembrane</keyword>
<dbReference type="AlphaFoldDB" id="A0A6P8I8P3"/>
<dbReference type="InterPro" id="IPR033308">
    <property type="entry name" value="PGAP5/Cdc1/Ted1"/>
</dbReference>
<keyword evidence="5" id="KW-0479">Metal-binding</keyword>
<dbReference type="InterPro" id="IPR039541">
    <property type="entry name" value="MPP_MPPE1"/>
</dbReference>
<evidence type="ECO:0000256" key="3">
    <source>
        <dbReference type="ARBA" id="ARBA00008895"/>
    </source>
</evidence>
<gene>
    <name evidence="13" type="primary">LOC116299120</name>
</gene>
<dbReference type="PANTHER" id="PTHR13315:SF0">
    <property type="entry name" value="METALLOPHOSPHOESTERASE 1"/>
    <property type="match status" value="1"/>
</dbReference>
<dbReference type="CDD" id="cd08165">
    <property type="entry name" value="MPP_MPPE1"/>
    <property type="match status" value="1"/>
</dbReference>
<dbReference type="GO" id="GO:0006506">
    <property type="term" value="P:GPI anchor biosynthetic process"/>
    <property type="evidence" value="ECO:0007669"/>
    <property type="project" value="InterPro"/>
</dbReference>
<evidence type="ECO:0000259" key="11">
    <source>
        <dbReference type="Pfam" id="PF00149"/>
    </source>
</evidence>
<evidence type="ECO:0000256" key="8">
    <source>
        <dbReference type="ARBA" id="ARBA00023136"/>
    </source>
</evidence>
<dbReference type="Gene3D" id="3.60.21.10">
    <property type="match status" value="1"/>
</dbReference>
<keyword evidence="12" id="KW-1185">Reference proteome</keyword>
<comment type="subcellular location">
    <subcellularLocation>
        <location evidence="2">Membrane</location>
        <topology evidence="2">Multi-pass membrane protein</topology>
    </subcellularLocation>
</comment>
<dbReference type="GO" id="GO:0008081">
    <property type="term" value="F:phosphoric diester hydrolase activity"/>
    <property type="evidence" value="ECO:0007669"/>
    <property type="project" value="InterPro"/>
</dbReference>
<evidence type="ECO:0000256" key="1">
    <source>
        <dbReference type="ARBA" id="ARBA00001936"/>
    </source>
</evidence>